<dbReference type="Gene3D" id="3.40.50.720">
    <property type="entry name" value="NAD(P)-binding Rossmann-like Domain"/>
    <property type="match status" value="1"/>
</dbReference>
<evidence type="ECO:0000256" key="1">
    <source>
        <dbReference type="ARBA" id="ARBA00006484"/>
    </source>
</evidence>
<feature type="domain" description="Ketoreductase" evidence="4">
    <location>
        <begin position="13"/>
        <end position="191"/>
    </location>
</feature>
<dbReference type="HOGENOM" id="CLU_010194_2_1_4"/>
<dbReference type="PANTHER" id="PTHR44196">
    <property type="entry name" value="DEHYDROGENASE/REDUCTASE SDR FAMILY MEMBER 7B"/>
    <property type="match status" value="1"/>
</dbReference>
<protein>
    <submittedName>
        <fullName evidence="5">Short-chain dehydrogenase/reductase SDR</fullName>
        <ecNumber evidence="5">1.1.1.-</ecNumber>
    </submittedName>
</protein>
<reference evidence="5 6" key="1">
    <citation type="journal article" date="2008" name="Genome Res.">
        <title>Genome sequence of the beta-rhizobium Cupriavidus taiwanensis and comparative genomics of rhizobia.</title>
        <authorList>
            <person name="Amadou C."/>
            <person name="Pascal G."/>
            <person name="Mangenot S."/>
            <person name="Glew M."/>
            <person name="Bontemps C."/>
            <person name="Capela D."/>
            <person name="Carrere S."/>
            <person name="Cruveiller S."/>
            <person name="Dossat C."/>
            <person name="Lajus A."/>
            <person name="Marchetti M."/>
            <person name="Poinsot V."/>
            <person name="Rouy Z."/>
            <person name="Servin B."/>
            <person name="Saad M."/>
            <person name="Schenowitz C."/>
            <person name="Barbe V."/>
            <person name="Batut J."/>
            <person name="Medigue C."/>
            <person name="Masson-Boivin C."/>
        </authorList>
    </citation>
    <scope>NUCLEOTIDE SEQUENCE [LARGE SCALE GENOMIC DNA]</scope>
    <source>
        <strain evidence="6">DSM 17343 / BCRC 17206 / CCUG 44338 / CIP 107171 / LMG 19424 / R1</strain>
    </source>
</reference>
<evidence type="ECO:0000313" key="5">
    <source>
        <dbReference type="EMBL" id="CAQ71361.1"/>
    </source>
</evidence>
<accession>B3R8K5</accession>
<evidence type="ECO:0000259" key="4">
    <source>
        <dbReference type="SMART" id="SM00822"/>
    </source>
</evidence>
<dbReference type="KEGG" id="cti:RALTA_B0744"/>
<sequence>MPDTAPRRTGPFAVVTGASSGIGYELARCCARRGYDLVIAADEPQIEIAAQQLRGEGAEVTAVLADLSTPDGVGQVCAALGGRRVDVLCANAGRGLGHAFLDQDFADIQRVVETNVTGTLHLLHRVGRIMRAQGEGRILITGSISGFVPGTCNAVYNASKAFLDSFSYALRHELQHSGVSVTCLMPGATDTEFFERAGLLDTGLGQQKKADPAEVARIGLDATMRGEGEVVPGWHNKLLAALAMVTPADVLAEQHRRMAEPQEAPANTRAAQTEDPPAP</sequence>
<dbReference type="BioCyc" id="CTAI977880:RALTA_RS19340-MONOMER"/>
<feature type="region of interest" description="Disordered" evidence="3">
    <location>
        <begin position="255"/>
        <end position="279"/>
    </location>
</feature>
<dbReference type="AlphaFoldDB" id="B3R8K5"/>
<dbReference type="PROSITE" id="PS00061">
    <property type="entry name" value="ADH_SHORT"/>
    <property type="match status" value="1"/>
</dbReference>
<evidence type="ECO:0000256" key="3">
    <source>
        <dbReference type="SAM" id="MobiDB-lite"/>
    </source>
</evidence>
<gene>
    <name evidence="5" type="ordered locus">RALTA_B0744</name>
</gene>
<dbReference type="GO" id="GO:0016491">
    <property type="term" value="F:oxidoreductase activity"/>
    <property type="evidence" value="ECO:0007669"/>
    <property type="project" value="UniProtKB-KW"/>
</dbReference>
<dbReference type="SMART" id="SM00822">
    <property type="entry name" value="PKS_KR"/>
    <property type="match status" value="1"/>
</dbReference>
<dbReference type="InterPro" id="IPR020904">
    <property type="entry name" value="Sc_DH/Rdtase_CS"/>
</dbReference>
<dbReference type="PRINTS" id="PR00081">
    <property type="entry name" value="GDHRDH"/>
</dbReference>
<evidence type="ECO:0000313" key="6">
    <source>
        <dbReference type="Proteomes" id="UP000001692"/>
    </source>
</evidence>
<dbReference type="EC" id="1.1.1.-" evidence="5"/>
<dbReference type="PANTHER" id="PTHR44196:SF2">
    <property type="entry name" value="SHORT-CHAIN DEHYDROGENASE-RELATED"/>
    <property type="match status" value="1"/>
</dbReference>
<keyword evidence="2 5" id="KW-0560">Oxidoreductase</keyword>
<dbReference type="Pfam" id="PF00106">
    <property type="entry name" value="adh_short"/>
    <property type="match status" value="1"/>
</dbReference>
<dbReference type="SUPFAM" id="SSF51735">
    <property type="entry name" value="NAD(P)-binding Rossmann-fold domains"/>
    <property type="match status" value="1"/>
</dbReference>
<dbReference type="GeneID" id="29765682"/>
<dbReference type="InterPro" id="IPR036291">
    <property type="entry name" value="NAD(P)-bd_dom_sf"/>
</dbReference>
<dbReference type="eggNOG" id="COG0300">
    <property type="taxonomic scope" value="Bacteria"/>
</dbReference>
<organism evidence="5 6">
    <name type="scientific">Cupriavidus taiwanensis (strain DSM 17343 / BCRC 17206 / CCUG 44338 / CIP 107171 / LMG 19424 / R1)</name>
    <name type="common">Ralstonia taiwanensis (strain LMG 19424)</name>
    <dbReference type="NCBI Taxonomy" id="977880"/>
    <lineage>
        <taxon>Bacteria</taxon>
        <taxon>Pseudomonadati</taxon>
        <taxon>Pseudomonadota</taxon>
        <taxon>Betaproteobacteria</taxon>
        <taxon>Burkholderiales</taxon>
        <taxon>Burkholderiaceae</taxon>
        <taxon>Cupriavidus</taxon>
    </lineage>
</organism>
<proteinExistence type="inferred from homology"/>
<name>B3R8K5_CUPTR</name>
<comment type="similarity">
    <text evidence="1">Belongs to the short-chain dehydrogenases/reductases (SDR) family.</text>
</comment>
<dbReference type="CDD" id="cd05233">
    <property type="entry name" value="SDR_c"/>
    <property type="match status" value="1"/>
</dbReference>
<dbReference type="InterPro" id="IPR002347">
    <property type="entry name" value="SDR_fam"/>
</dbReference>
<dbReference type="PIRSF" id="PIRSF000126">
    <property type="entry name" value="11-beta-HSD1"/>
    <property type="match status" value="1"/>
</dbReference>
<dbReference type="Proteomes" id="UP000001692">
    <property type="component" value="Chromosome 2"/>
</dbReference>
<dbReference type="InterPro" id="IPR057326">
    <property type="entry name" value="KR_dom"/>
</dbReference>
<keyword evidence="6" id="KW-1185">Reference proteome</keyword>
<dbReference type="RefSeq" id="WP_012355582.1">
    <property type="nucleotide sequence ID" value="NC_010530.1"/>
</dbReference>
<dbReference type="EMBL" id="CU633750">
    <property type="protein sequence ID" value="CAQ71361.1"/>
    <property type="molecule type" value="Genomic_DNA"/>
</dbReference>
<evidence type="ECO:0000256" key="2">
    <source>
        <dbReference type="ARBA" id="ARBA00023002"/>
    </source>
</evidence>
<dbReference type="GO" id="GO:0016020">
    <property type="term" value="C:membrane"/>
    <property type="evidence" value="ECO:0007669"/>
    <property type="project" value="TreeGrafter"/>
</dbReference>